<keyword evidence="2" id="KW-1133">Transmembrane helix</keyword>
<gene>
    <name evidence="3" type="ORF">H1R20_g1951</name>
</gene>
<dbReference type="AlphaFoldDB" id="A0A9W8MNQ6"/>
<keyword evidence="2" id="KW-0472">Membrane</keyword>
<feature type="compositionally biased region" description="Basic and acidic residues" evidence="1">
    <location>
        <begin position="7"/>
        <end position="32"/>
    </location>
</feature>
<keyword evidence="4" id="KW-1185">Reference proteome</keyword>
<evidence type="ECO:0000256" key="2">
    <source>
        <dbReference type="SAM" id="Phobius"/>
    </source>
</evidence>
<dbReference type="Gene3D" id="3.40.50.300">
    <property type="entry name" value="P-loop containing nucleotide triphosphate hydrolases"/>
    <property type="match status" value="1"/>
</dbReference>
<feature type="region of interest" description="Disordered" evidence="1">
    <location>
        <begin position="1"/>
        <end position="32"/>
    </location>
</feature>
<organism evidence="3 4">
    <name type="scientific">Candolleomyces eurysporus</name>
    <dbReference type="NCBI Taxonomy" id="2828524"/>
    <lineage>
        <taxon>Eukaryota</taxon>
        <taxon>Fungi</taxon>
        <taxon>Dikarya</taxon>
        <taxon>Basidiomycota</taxon>
        <taxon>Agaricomycotina</taxon>
        <taxon>Agaricomycetes</taxon>
        <taxon>Agaricomycetidae</taxon>
        <taxon>Agaricales</taxon>
        <taxon>Agaricineae</taxon>
        <taxon>Psathyrellaceae</taxon>
        <taxon>Candolleomyces</taxon>
    </lineage>
</organism>
<comment type="caution">
    <text evidence="3">The sequence shown here is derived from an EMBL/GenBank/DDBJ whole genome shotgun (WGS) entry which is preliminary data.</text>
</comment>
<dbReference type="InterPro" id="IPR027417">
    <property type="entry name" value="P-loop_NTPase"/>
</dbReference>
<dbReference type="OrthoDB" id="3351168at2759"/>
<dbReference type="EMBL" id="JANBPK010000704">
    <property type="protein sequence ID" value="KAJ2935184.1"/>
    <property type="molecule type" value="Genomic_DNA"/>
</dbReference>
<feature type="transmembrane region" description="Helical" evidence="2">
    <location>
        <begin position="152"/>
        <end position="173"/>
    </location>
</feature>
<name>A0A9W8MNQ6_9AGAR</name>
<feature type="region of interest" description="Disordered" evidence="1">
    <location>
        <begin position="649"/>
        <end position="674"/>
    </location>
</feature>
<feature type="transmembrane region" description="Helical" evidence="2">
    <location>
        <begin position="47"/>
        <end position="69"/>
    </location>
</feature>
<reference evidence="3" key="1">
    <citation type="submission" date="2022-06" db="EMBL/GenBank/DDBJ databases">
        <title>Genome Sequence of Candolleomyces eurysporus.</title>
        <authorList>
            <person name="Buettner E."/>
        </authorList>
    </citation>
    <scope>NUCLEOTIDE SEQUENCE</scope>
    <source>
        <strain evidence="3">VTCC 930004</strain>
    </source>
</reference>
<dbReference type="Proteomes" id="UP001140091">
    <property type="component" value="Unassembled WGS sequence"/>
</dbReference>
<proteinExistence type="predicted"/>
<evidence type="ECO:0000256" key="1">
    <source>
        <dbReference type="SAM" id="MobiDB-lite"/>
    </source>
</evidence>
<feature type="non-terminal residue" evidence="3">
    <location>
        <position position="1"/>
    </location>
</feature>
<keyword evidence="2" id="KW-0812">Transmembrane</keyword>
<protein>
    <submittedName>
        <fullName evidence="3">Uncharacterized protein</fullName>
    </submittedName>
</protein>
<sequence>MTDEVRDDPHTSMDEHNHPNKPSSLEKAKQDEPSPLSKPWILRPYNYLPIIIILGQLVLLFGGWTFYIVTSSRPVSLPESTAIFTKNKPTLVTLIVTVFSTILALTSGYLYARAIRYALSLSLSEPLSLFTIHTAVKIASKSPILNVRRLKWTLAGLISIVALALQTAAWSTLLTPRSILIETSMTGSELDFSKEEVLRATNEAFDLDTDEGTDLPVAVGTLLLNSGHSAVDGKFGRPSPDDFNGFTFVNGTGGISPANLRLIPSIMGALLNSQISLANLTHDLPVNFRLEKQIVSPRGFSTNFTITQQGMTAEVKCEQRALNGTTTPAFIVESPLGSEIAIGTAGDTTTYRQARGRTECGAADQHPFIYLLRSSPHPLGVPNAVYIASCENPGEPLFQYILQGSGLYASIPTTVCTLKPQITRVNVHYSQFSTDVSGHLDRIEVMDPLEVTDMSLNPTAQKSLIDDVLIASQLTERNTLGNSVVSFLDDVDGRRELNEILENHFRGSFEVAATIVRTTYTQTNNSLYVSGNTIPERFRAFTSGTYTTENIGWHHQSATAPLALLSPTFISLFSILIVVTSIIRARSKNKGQEGTGQRAQLEYFDPGDMLHIMAASSAGAFKDPFPVYNADDADFLKHAQKVKVRLVPPGESDASASGPDGSNGHSGGTAGQSKPKLIISPQFINTAAGEKVAVVRHELTNDDKTIRHHALKNPAIQDDDPKSKLILVDTPEILGTYSPTDLAWLRNLLDWITAHYASDAKFGGILYLHSIEQDRCNTRPWPVVEFLDSESVEHFMLVTTKWDRQSPGQDFEARESKLKDQFWKKLLEKGAKTGRHQNTKDSAWAILNTLVESDPLLVADLQQDLEKVLDSPMFKKVAKADKAQRSGWKRLKQIFCRG</sequence>
<accession>A0A9W8MNQ6</accession>
<evidence type="ECO:0000313" key="3">
    <source>
        <dbReference type="EMBL" id="KAJ2935184.1"/>
    </source>
</evidence>
<feature type="transmembrane region" description="Helical" evidence="2">
    <location>
        <begin position="90"/>
        <end position="111"/>
    </location>
</feature>
<evidence type="ECO:0000313" key="4">
    <source>
        <dbReference type="Proteomes" id="UP001140091"/>
    </source>
</evidence>